<dbReference type="AlphaFoldDB" id="A0A1G9T3W5"/>
<keyword evidence="1" id="KW-0378">Hydrolase</keyword>
<name>A0A1G9T3W5_9BACT</name>
<feature type="domain" description="AB hydrolase-1" evidence="2">
    <location>
        <begin position="67"/>
        <end position="165"/>
    </location>
</feature>
<dbReference type="SUPFAM" id="SSF53474">
    <property type="entry name" value="alpha/beta-Hydrolases"/>
    <property type="match status" value="1"/>
</dbReference>
<gene>
    <name evidence="3" type="ORF">SAMN04488090_3406</name>
</gene>
<dbReference type="InterPro" id="IPR000639">
    <property type="entry name" value="Epox_hydrolase-like"/>
</dbReference>
<evidence type="ECO:0000313" key="3">
    <source>
        <dbReference type="EMBL" id="SDM42444.1"/>
    </source>
</evidence>
<dbReference type="Proteomes" id="UP000198901">
    <property type="component" value="Unassembled WGS sequence"/>
</dbReference>
<keyword evidence="4" id="KW-1185">Reference proteome</keyword>
<dbReference type="EMBL" id="FNGS01000006">
    <property type="protein sequence ID" value="SDM42444.1"/>
    <property type="molecule type" value="Genomic_DNA"/>
</dbReference>
<dbReference type="STRING" id="563176.SAMN04488090_3406"/>
<dbReference type="PRINTS" id="PR00412">
    <property type="entry name" value="EPOXHYDRLASE"/>
</dbReference>
<reference evidence="3 4" key="1">
    <citation type="submission" date="2016-10" db="EMBL/GenBank/DDBJ databases">
        <authorList>
            <person name="de Groot N.N."/>
        </authorList>
    </citation>
    <scope>NUCLEOTIDE SEQUENCE [LARGE SCALE GENOMIC DNA]</scope>
    <source>
        <strain evidence="3 4">DSM 21668</strain>
    </source>
</reference>
<dbReference type="Pfam" id="PF00561">
    <property type="entry name" value="Abhydrolase_1"/>
    <property type="match status" value="1"/>
</dbReference>
<dbReference type="InterPro" id="IPR000073">
    <property type="entry name" value="AB_hydrolase_1"/>
</dbReference>
<sequence length="309" mass="34984">MVQLSVRYALTMLISGNFTKVCRCVDNFACKSSIVALFYLLRPVREPKIRTQRRMKLFYRQAGETGPAIVILHGVFGSADNWLTVSKQIADKGYRVFMLDQRNHGRSPWSDDFGYLEMAADLHEFLEDQQITDPILIGHSMGGKSVMQYAMSYPDAWKKMVVVDIAPRFYPIHHDGILKGMNLMPLDTIRTRQEAEDFFARYEDNPGTRAFILKNLARADGGGFAWRLNLPVLTKEIGTVGGELIGIRPTDKPVLFLRGEKSTYITPEDEAEIHRIFRHATIETIAGAGHWVQADQPAAFTEAVLRFLS</sequence>
<dbReference type="PRINTS" id="PR00111">
    <property type="entry name" value="ABHYDROLASE"/>
</dbReference>
<evidence type="ECO:0000256" key="1">
    <source>
        <dbReference type="ARBA" id="ARBA00022801"/>
    </source>
</evidence>
<accession>A0A1G9T3W5</accession>
<dbReference type="Gene3D" id="3.40.50.1820">
    <property type="entry name" value="alpha/beta hydrolase"/>
    <property type="match status" value="1"/>
</dbReference>
<dbReference type="PANTHER" id="PTHR46118">
    <property type="entry name" value="PROTEIN ABHD11"/>
    <property type="match status" value="1"/>
</dbReference>
<dbReference type="PANTHER" id="PTHR46118:SF4">
    <property type="entry name" value="PROTEIN ABHD11"/>
    <property type="match status" value="1"/>
</dbReference>
<organism evidence="3 4">
    <name type="scientific">Siphonobacter aquaeclarae</name>
    <dbReference type="NCBI Taxonomy" id="563176"/>
    <lineage>
        <taxon>Bacteria</taxon>
        <taxon>Pseudomonadati</taxon>
        <taxon>Bacteroidota</taxon>
        <taxon>Cytophagia</taxon>
        <taxon>Cytophagales</taxon>
        <taxon>Cytophagaceae</taxon>
        <taxon>Siphonobacter</taxon>
    </lineage>
</organism>
<evidence type="ECO:0000259" key="2">
    <source>
        <dbReference type="Pfam" id="PF00561"/>
    </source>
</evidence>
<protein>
    <submittedName>
        <fullName evidence="3">Pimeloyl-ACP methyl ester carboxylesterase</fullName>
    </submittedName>
</protein>
<proteinExistence type="predicted"/>
<dbReference type="InterPro" id="IPR029058">
    <property type="entry name" value="AB_hydrolase_fold"/>
</dbReference>
<dbReference type="GO" id="GO:0016787">
    <property type="term" value="F:hydrolase activity"/>
    <property type="evidence" value="ECO:0007669"/>
    <property type="project" value="UniProtKB-KW"/>
</dbReference>
<evidence type="ECO:0000313" key="4">
    <source>
        <dbReference type="Proteomes" id="UP000198901"/>
    </source>
</evidence>